<evidence type="ECO:0000313" key="1">
    <source>
        <dbReference type="EMBL" id="SFM02000.1"/>
    </source>
</evidence>
<dbReference type="InterPro" id="IPR006439">
    <property type="entry name" value="HAD-SF_hydro_IA"/>
</dbReference>
<name>A0A1I4MFW5_9FIRM</name>
<dbReference type="SFLD" id="SFLDG01135">
    <property type="entry name" value="C1.5.6:_HAD__Beta-PGM__Phospha"/>
    <property type="match status" value="1"/>
</dbReference>
<reference evidence="1 2" key="1">
    <citation type="submission" date="2016-10" db="EMBL/GenBank/DDBJ databases">
        <authorList>
            <person name="de Groot N.N."/>
        </authorList>
    </citation>
    <scope>NUCLEOTIDE SEQUENCE [LARGE SCALE GENOMIC DNA]</scope>
    <source>
        <strain evidence="1 2">ATCC 51327</strain>
    </source>
</reference>
<protein>
    <submittedName>
        <fullName evidence="1">Haloacid dehalogenase superfamily, subfamily IA, variant 3 with third motif having DD or ED</fullName>
    </submittedName>
</protein>
<dbReference type="InterPro" id="IPR036412">
    <property type="entry name" value="HAD-like_sf"/>
</dbReference>
<dbReference type="SFLD" id="SFLDG01129">
    <property type="entry name" value="C1.5:_HAD__Beta-PGM__Phosphata"/>
    <property type="match status" value="1"/>
</dbReference>
<dbReference type="Pfam" id="PF13419">
    <property type="entry name" value="HAD_2"/>
    <property type="match status" value="1"/>
</dbReference>
<dbReference type="OrthoDB" id="9797743at2"/>
<sequence>MIKAVIFDMDGLMFDTESLSQQIWRQLGKENGYFISDKLFDQLTGSNLNKTKEIFRNNFGSDFPYLELRSKKQKIMLAEIENKGVPLKPGLKSCLNYLKDNDFILALASSSQKSVIDFYLENADLEVEFDYIIGGDQVKHSKPDPEIFEQCRTEIAVPAAETIILEDSLNGVKAAVAAGIKVILVPDLVKIPAEVEALTFATLSNLTELAPLLDDFNHLS</sequence>
<dbReference type="AlphaFoldDB" id="A0A1I4MFW5"/>
<dbReference type="InterPro" id="IPR041492">
    <property type="entry name" value="HAD_2"/>
</dbReference>
<dbReference type="RefSeq" id="WP_089862590.1">
    <property type="nucleotide sequence ID" value="NZ_FOTI01000053.1"/>
</dbReference>
<proteinExistence type="predicted"/>
<dbReference type="PANTHER" id="PTHR18901:SF38">
    <property type="entry name" value="PSEUDOURIDINE-5'-PHOSPHATASE"/>
    <property type="match status" value="1"/>
</dbReference>
<dbReference type="STRING" id="29563.SAMN02983006_02591"/>
<gene>
    <name evidence="1" type="ORF">SAMN02983006_02591</name>
</gene>
<dbReference type="PRINTS" id="PR00413">
    <property type="entry name" value="HADHALOGNASE"/>
</dbReference>
<dbReference type="EMBL" id="FOTI01000053">
    <property type="protein sequence ID" value="SFM02000.1"/>
    <property type="molecule type" value="Genomic_DNA"/>
</dbReference>
<accession>A0A1I4MFW5</accession>
<evidence type="ECO:0000313" key="2">
    <source>
        <dbReference type="Proteomes" id="UP000199006"/>
    </source>
</evidence>
<dbReference type="PANTHER" id="PTHR18901">
    <property type="entry name" value="2-DEOXYGLUCOSE-6-PHOSPHATE PHOSPHATASE 2"/>
    <property type="match status" value="1"/>
</dbReference>
<dbReference type="Proteomes" id="UP000199006">
    <property type="component" value="Unassembled WGS sequence"/>
</dbReference>
<dbReference type="InterPro" id="IPR023198">
    <property type="entry name" value="PGP-like_dom2"/>
</dbReference>
<dbReference type="Gene3D" id="3.40.50.1000">
    <property type="entry name" value="HAD superfamily/HAD-like"/>
    <property type="match status" value="1"/>
</dbReference>
<dbReference type="NCBIfam" id="TIGR01509">
    <property type="entry name" value="HAD-SF-IA-v3"/>
    <property type="match status" value="1"/>
</dbReference>
<organism evidence="1 2">
    <name type="scientific">Halanaerobium salsuginis</name>
    <dbReference type="NCBI Taxonomy" id="29563"/>
    <lineage>
        <taxon>Bacteria</taxon>
        <taxon>Bacillati</taxon>
        <taxon>Bacillota</taxon>
        <taxon>Clostridia</taxon>
        <taxon>Halanaerobiales</taxon>
        <taxon>Halanaerobiaceae</taxon>
        <taxon>Halanaerobium</taxon>
    </lineage>
</organism>
<keyword evidence="2" id="KW-1185">Reference proteome</keyword>
<dbReference type="SFLD" id="SFLDS00003">
    <property type="entry name" value="Haloacid_Dehalogenase"/>
    <property type="match status" value="1"/>
</dbReference>
<dbReference type="Gene3D" id="1.10.150.240">
    <property type="entry name" value="Putative phosphatase, domain 2"/>
    <property type="match status" value="1"/>
</dbReference>
<dbReference type="SUPFAM" id="SSF56784">
    <property type="entry name" value="HAD-like"/>
    <property type="match status" value="1"/>
</dbReference>
<dbReference type="InterPro" id="IPR023214">
    <property type="entry name" value="HAD_sf"/>
</dbReference>